<evidence type="ECO:0000256" key="11">
    <source>
        <dbReference type="SAM" id="MobiDB-lite"/>
    </source>
</evidence>
<dbReference type="PROSITE" id="PS51626">
    <property type="entry name" value="SAM_MT_TRM1"/>
    <property type="match status" value="1"/>
</dbReference>
<keyword evidence="3 10" id="KW-0808">Transferase</keyword>
<feature type="transmembrane region" description="Helical" evidence="12">
    <location>
        <begin position="619"/>
        <end position="637"/>
    </location>
</feature>
<keyword evidence="12" id="KW-0472">Membrane</keyword>
<proteinExistence type="inferred from homology"/>
<dbReference type="GO" id="GO:0002940">
    <property type="term" value="P:tRNA N2-guanine methylation"/>
    <property type="evidence" value="ECO:0007669"/>
    <property type="project" value="TreeGrafter"/>
</dbReference>
<evidence type="ECO:0000256" key="2">
    <source>
        <dbReference type="ARBA" id="ARBA00022603"/>
    </source>
</evidence>
<evidence type="ECO:0000256" key="9">
    <source>
        <dbReference type="ARBA" id="ARBA00074266"/>
    </source>
</evidence>
<feature type="transmembrane region" description="Helical" evidence="12">
    <location>
        <begin position="536"/>
        <end position="558"/>
    </location>
</feature>
<evidence type="ECO:0000256" key="1">
    <source>
        <dbReference type="ARBA" id="ARBA00022555"/>
    </source>
</evidence>
<name>A0AAD4NEV9_9BILA</name>
<feature type="transmembrane region" description="Helical" evidence="12">
    <location>
        <begin position="657"/>
        <end position="675"/>
    </location>
</feature>
<dbReference type="EC" id="2.1.1.216" evidence="7"/>
<dbReference type="InterPro" id="IPR036259">
    <property type="entry name" value="MFS_trans_sf"/>
</dbReference>
<dbReference type="FunFam" id="3.40.50.150:FF:000051">
    <property type="entry name" value="tRNA (guanine(26)-N(2))-dimethyltransferase"/>
    <property type="match status" value="1"/>
</dbReference>
<dbReference type="NCBIfam" id="TIGR00308">
    <property type="entry name" value="TRM1"/>
    <property type="match status" value="1"/>
</dbReference>
<dbReference type="FunFam" id="3.30.56.70:FF:000001">
    <property type="entry name" value="tRNA (guanine(26)-N(2))-dimethyltransferase"/>
    <property type="match status" value="1"/>
</dbReference>
<dbReference type="PANTHER" id="PTHR10631:SF3">
    <property type="entry name" value="TRNA (GUANINE(26)-N(2))-DIMETHYLTRANSFERASE"/>
    <property type="match status" value="1"/>
</dbReference>
<dbReference type="SUPFAM" id="SSF53335">
    <property type="entry name" value="S-adenosyl-L-methionine-dependent methyltransferases"/>
    <property type="match status" value="1"/>
</dbReference>
<keyword evidence="12" id="KW-1133">Transmembrane helix</keyword>
<gene>
    <name evidence="13" type="ORF">DdX_04052</name>
</gene>
<evidence type="ECO:0000313" key="13">
    <source>
        <dbReference type="EMBL" id="KAI1723873.1"/>
    </source>
</evidence>
<comment type="catalytic activity">
    <reaction evidence="8">
        <text>guanosine(26) in tRNA + 2 S-adenosyl-L-methionine = N(2)-dimethylguanosine(26) in tRNA + 2 S-adenosyl-L-homocysteine + 2 H(+)</text>
        <dbReference type="Rhea" id="RHEA:43140"/>
        <dbReference type="Rhea" id="RHEA-COMP:10359"/>
        <dbReference type="Rhea" id="RHEA-COMP:10360"/>
        <dbReference type="ChEBI" id="CHEBI:15378"/>
        <dbReference type="ChEBI" id="CHEBI:57856"/>
        <dbReference type="ChEBI" id="CHEBI:59789"/>
        <dbReference type="ChEBI" id="CHEBI:74269"/>
        <dbReference type="ChEBI" id="CHEBI:74513"/>
        <dbReference type="EC" id="2.1.1.216"/>
    </reaction>
</comment>
<keyword evidence="12" id="KW-0812">Transmembrane</keyword>
<sequence length="750" mass="83344">MESSIENKISTLHESNGSDGITEGKVTIVTTGAVKTFYNPVQEFNRDLTICVLRQFFENSKGASTGNHNAPIRVLDALSASGLRALRFAKEVPGIDNIMANDFSETAVVAIKNNAKANNVEHLVHASYGDAVDVMMSHRTYDKRFHAIDLDPYGSASVFLDSAVQAVTDDGILMVTCTDMATLCGNAPEACFSKYGSIPLRHKSCHEFALRILLRTIESHANKYGRYIKPLLCVSIDFYIRCFVQLGTGAYAAKDSVTKLSHVLACGSCNSLGFQPLFKKVVSGNNEISNASRCVHCGGKSIHMAGPIYTAPIHNQEFVAQLLQRLKNTAPEDRLGTHNRLEGVLTVVSEEIHDVPLYYEYGQLMSVVRCPVPKLVTVRSALLNAGYRCSISHCNPNALKTDAPVQFLWDICRTWAKSHNKVADQKGQPIAKFILSTPNTFNVNFTTNPKAIIRSRNETLVRFQDNKGKNWGPKSKAKGSVNSSTASFQHGSQSSQKAVHYERIMRSVIEKDAFIPNTEQLVNQFALLSDEHMAKWLVPSLFHLGYCLGCPIAQFIVASTLNPKSIVLVSMLLTTLCVLGSAMAFLLWAFILLQCITGFLAGAVFDWSHHTNQVFVSNYLIGARCLSTFALAVSLKYEQDLAQLLFNDEFYTWRQSLLYETIILAVLLCFVFISTKPSPRWVLESDRNMEKYNRLAKEFFNASKSSERKILDNDLTEELSQHITNSDCDIEPISCALKMNRLLILYGAIF</sequence>
<comment type="similarity">
    <text evidence="10">Belongs to the class I-like SAM-binding methyltransferase superfamily. Trm1 family.</text>
</comment>
<dbReference type="Proteomes" id="UP001201812">
    <property type="component" value="Unassembled WGS sequence"/>
</dbReference>
<keyword evidence="2 10" id="KW-0489">Methyltransferase</keyword>
<dbReference type="AlphaFoldDB" id="A0AAD4NEV9"/>
<evidence type="ECO:0000256" key="4">
    <source>
        <dbReference type="ARBA" id="ARBA00022691"/>
    </source>
</evidence>
<evidence type="ECO:0000313" key="14">
    <source>
        <dbReference type="Proteomes" id="UP001201812"/>
    </source>
</evidence>
<dbReference type="GO" id="GO:0160104">
    <property type="term" value="F:tRNA (guanine(26)-N2)-dimethyltransferase activity"/>
    <property type="evidence" value="ECO:0007669"/>
    <property type="project" value="UniProtKB-EC"/>
</dbReference>
<evidence type="ECO:0000256" key="3">
    <source>
        <dbReference type="ARBA" id="ARBA00022679"/>
    </source>
</evidence>
<keyword evidence="1 10" id="KW-0820">tRNA-binding</keyword>
<evidence type="ECO:0000256" key="8">
    <source>
        <dbReference type="ARBA" id="ARBA00051897"/>
    </source>
</evidence>
<dbReference type="InterPro" id="IPR002905">
    <property type="entry name" value="Trm1"/>
</dbReference>
<protein>
    <recommendedName>
        <fullName evidence="9">tRNA (guanine(26)-N(2))-dimethyltransferase</fullName>
        <ecNumber evidence="7">2.1.1.216</ecNumber>
    </recommendedName>
</protein>
<dbReference type="InterPro" id="IPR029063">
    <property type="entry name" value="SAM-dependent_MTases_sf"/>
</dbReference>
<evidence type="ECO:0000256" key="6">
    <source>
        <dbReference type="ARBA" id="ARBA00022884"/>
    </source>
</evidence>
<feature type="region of interest" description="Disordered" evidence="11">
    <location>
        <begin position="465"/>
        <end position="494"/>
    </location>
</feature>
<organism evidence="13 14">
    <name type="scientific">Ditylenchus destructor</name>
    <dbReference type="NCBI Taxonomy" id="166010"/>
    <lineage>
        <taxon>Eukaryota</taxon>
        <taxon>Metazoa</taxon>
        <taxon>Ecdysozoa</taxon>
        <taxon>Nematoda</taxon>
        <taxon>Chromadorea</taxon>
        <taxon>Rhabditida</taxon>
        <taxon>Tylenchina</taxon>
        <taxon>Tylenchomorpha</taxon>
        <taxon>Sphaerularioidea</taxon>
        <taxon>Anguinidae</taxon>
        <taxon>Anguininae</taxon>
        <taxon>Ditylenchus</taxon>
    </lineage>
</organism>
<dbReference type="SUPFAM" id="SSF103473">
    <property type="entry name" value="MFS general substrate transporter"/>
    <property type="match status" value="1"/>
</dbReference>
<reference evidence="13" key="1">
    <citation type="submission" date="2022-01" db="EMBL/GenBank/DDBJ databases">
        <title>Genome Sequence Resource for Two Populations of Ditylenchus destructor, the Migratory Endoparasitic Phytonematode.</title>
        <authorList>
            <person name="Zhang H."/>
            <person name="Lin R."/>
            <person name="Xie B."/>
        </authorList>
    </citation>
    <scope>NUCLEOTIDE SEQUENCE</scope>
    <source>
        <strain evidence="13">BazhouSP</strain>
    </source>
</reference>
<keyword evidence="6 10" id="KW-0694">RNA-binding</keyword>
<dbReference type="GO" id="GO:0000049">
    <property type="term" value="F:tRNA binding"/>
    <property type="evidence" value="ECO:0007669"/>
    <property type="project" value="UniProtKB-UniRule"/>
</dbReference>
<dbReference type="PANTHER" id="PTHR10631">
    <property type="entry name" value="N 2 ,N 2 -DIMETHYLGUANOSINE TRNA METHYLTRANSFERASE"/>
    <property type="match status" value="1"/>
</dbReference>
<dbReference type="GO" id="GO:0005634">
    <property type="term" value="C:nucleus"/>
    <property type="evidence" value="ECO:0007669"/>
    <property type="project" value="TreeGrafter"/>
</dbReference>
<evidence type="ECO:0000256" key="10">
    <source>
        <dbReference type="PROSITE-ProRule" id="PRU00958"/>
    </source>
</evidence>
<feature type="transmembrane region" description="Helical" evidence="12">
    <location>
        <begin position="565"/>
        <end position="582"/>
    </location>
</feature>
<feature type="compositionally biased region" description="Polar residues" evidence="11">
    <location>
        <begin position="480"/>
        <end position="494"/>
    </location>
</feature>
<dbReference type="Gene3D" id="1.20.1250.20">
    <property type="entry name" value="MFS general substrate transporter like domains"/>
    <property type="match status" value="1"/>
</dbReference>
<evidence type="ECO:0000256" key="7">
    <source>
        <dbReference type="ARBA" id="ARBA00039099"/>
    </source>
</evidence>
<keyword evidence="4 10" id="KW-0949">S-adenosyl-L-methionine</keyword>
<dbReference type="Gene3D" id="3.40.50.150">
    <property type="entry name" value="Vaccinia Virus protein VP39"/>
    <property type="match status" value="1"/>
</dbReference>
<evidence type="ECO:0000256" key="5">
    <source>
        <dbReference type="ARBA" id="ARBA00022694"/>
    </source>
</evidence>
<dbReference type="EMBL" id="JAKKPZ010000003">
    <property type="protein sequence ID" value="KAI1723873.1"/>
    <property type="molecule type" value="Genomic_DNA"/>
</dbReference>
<keyword evidence="14" id="KW-1185">Reference proteome</keyword>
<evidence type="ECO:0000256" key="12">
    <source>
        <dbReference type="SAM" id="Phobius"/>
    </source>
</evidence>
<comment type="caution">
    <text evidence="13">The sequence shown here is derived from an EMBL/GenBank/DDBJ whole genome shotgun (WGS) entry which is preliminary data.</text>
</comment>
<dbReference type="InterPro" id="IPR042296">
    <property type="entry name" value="tRNA_met_Trm1_C"/>
</dbReference>
<accession>A0AAD4NEV9</accession>
<keyword evidence="5 10" id="KW-0819">tRNA processing</keyword>
<dbReference type="Gene3D" id="3.30.56.70">
    <property type="entry name" value="N2,N2-dimethylguanosine tRNA methyltransferase, C-terminal domain"/>
    <property type="match status" value="1"/>
</dbReference>
<dbReference type="Pfam" id="PF02005">
    <property type="entry name" value="TRM"/>
    <property type="match status" value="1"/>
</dbReference>